<proteinExistence type="predicted"/>
<evidence type="ECO:0000256" key="4">
    <source>
        <dbReference type="SAM" id="MobiDB-lite"/>
    </source>
</evidence>
<dbReference type="InterPro" id="IPR003591">
    <property type="entry name" value="Leu-rich_rpt_typical-subtyp"/>
</dbReference>
<feature type="transmembrane region" description="Helical" evidence="5">
    <location>
        <begin position="679"/>
        <end position="706"/>
    </location>
</feature>
<evidence type="ECO:0000313" key="9">
    <source>
        <dbReference type="Proteomes" id="UP001634394"/>
    </source>
</evidence>
<evidence type="ECO:0000259" key="7">
    <source>
        <dbReference type="Pfam" id="PF00041"/>
    </source>
</evidence>
<gene>
    <name evidence="8" type="ORF">ACJMK2_031650</name>
</gene>
<evidence type="ECO:0000256" key="1">
    <source>
        <dbReference type="ARBA" id="ARBA00022614"/>
    </source>
</evidence>
<dbReference type="InterPro" id="IPR003961">
    <property type="entry name" value="FN3_dom"/>
</dbReference>
<evidence type="ECO:0000256" key="6">
    <source>
        <dbReference type="SAM" id="SignalP"/>
    </source>
</evidence>
<dbReference type="InterPro" id="IPR013783">
    <property type="entry name" value="Ig-like_fold"/>
</dbReference>
<evidence type="ECO:0000256" key="2">
    <source>
        <dbReference type="ARBA" id="ARBA00022729"/>
    </source>
</evidence>
<keyword evidence="5" id="KW-1133">Transmembrane helix</keyword>
<accession>A0ABD3X2V6</accession>
<evidence type="ECO:0000256" key="3">
    <source>
        <dbReference type="ARBA" id="ARBA00022737"/>
    </source>
</evidence>
<dbReference type="Gene3D" id="2.60.40.10">
    <property type="entry name" value="Immunoglobulins"/>
    <property type="match status" value="1"/>
</dbReference>
<evidence type="ECO:0000256" key="5">
    <source>
        <dbReference type="SAM" id="Phobius"/>
    </source>
</evidence>
<dbReference type="InterPro" id="IPR050541">
    <property type="entry name" value="LRR_TM_domain-containing"/>
</dbReference>
<evidence type="ECO:0000313" key="8">
    <source>
        <dbReference type="EMBL" id="KAL3879352.1"/>
    </source>
</evidence>
<dbReference type="Gene3D" id="3.80.10.10">
    <property type="entry name" value="Ribonuclease Inhibitor"/>
    <property type="match status" value="3"/>
</dbReference>
<dbReference type="SUPFAM" id="SSF49265">
    <property type="entry name" value="Fibronectin type III"/>
    <property type="match status" value="1"/>
</dbReference>
<dbReference type="PANTHER" id="PTHR24369:SF210">
    <property type="entry name" value="CHAOPTIN-RELATED"/>
    <property type="match status" value="1"/>
</dbReference>
<dbReference type="PROSITE" id="PS51450">
    <property type="entry name" value="LRR"/>
    <property type="match status" value="2"/>
</dbReference>
<dbReference type="EMBL" id="JBJQND010000004">
    <property type="protein sequence ID" value="KAL3879352.1"/>
    <property type="molecule type" value="Genomic_DNA"/>
</dbReference>
<comment type="caution">
    <text evidence="8">The sequence shown here is derived from an EMBL/GenBank/DDBJ whole genome shotgun (WGS) entry which is preliminary data.</text>
</comment>
<feature type="domain" description="Fibronectin type-III" evidence="7">
    <location>
        <begin position="571"/>
        <end position="639"/>
    </location>
</feature>
<dbReference type="InterPro" id="IPR001611">
    <property type="entry name" value="Leu-rich_rpt"/>
</dbReference>
<keyword evidence="1" id="KW-0433">Leucine-rich repeat</keyword>
<feature type="signal peptide" evidence="6">
    <location>
        <begin position="1"/>
        <end position="24"/>
    </location>
</feature>
<feature type="region of interest" description="Disordered" evidence="4">
    <location>
        <begin position="967"/>
        <end position="986"/>
    </location>
</feature>
<dbReference type="InterPro" id="IPR032675">
    <property type="entry name" value="LRR_dom_sf"/>
</dbReference>
<dbReference type="PANTHER" id="PTHR24369">
    <property type="entry name" value="ANTIGEN BSP, PUTATIVE-RELATED"/>
    <property type="match status" value="1"/>
</dbReference>
<keyword evidence="5" id="KW-0472">Membrane</keyword>
<dbReference type="SUPFAM" id="SSF52047">
    <property type="entry name" value="RNI-like"/>
    <property type="match status" value="1"/>
</dbReference>
<keyword evidence="3" id="KW-0677">Repeat</keyword>
<name>A0ABD3X2V6_SINWO</name>
<keyword evidence="5" id="KW-0812">Transmembrane</keyword>
<dbReference type="Pfam" id="PF00041">
    <property type="entry name" value="fn3"/>
    <property type="match status" value="1"/>
</dbReference>
<dbReference type="SMART" id="SM00369">
    <property type="entry name" value="LRR_TYP"/>
    <property type="match status" value="7"/>
</dbReference>
<dbReference type="Proteomes" id="UP001634394">
    <property type="component" value="Unassembled WGS sequence"/>
</dbReference>
<dbReference type="AlphaFoldDB" id="A0ABD3X2V6"/>
<dbReference type="InterPro" id="IPR036116">
    <property type="entry name" value="FN3_sf"/>
</dbReference>
<sequence length="1026" mass="116928">MTSQCTEFIFMCVFLWTRTEFLSSELICPTQLCRCFDNILIDCPNKKLKTIPKFTPSNTTFFKIDFFEDPRYMMFYKNQNDISTLDLESFKNITVEQIDLRSVRLTHIDSKAFAGLEQFLKMLYIEGDGRPVENLPFLKGLMTLELLHLENFGLTDVRDDNLLKELNSLETIIVKGCINLTSLGNNTFVNMHRLSTIFLENLPSLQKVPNAIQDVQSLTTLKIYNTSISYLDQNSFKGLTKLKFLNLTKNYLQFFEHNTFAVFHRTLEYLDLSLNKFSGSALSLLATIKWMNLRTLNISQNLMNLPEGFFYNMSTLRVMILNQCNLSIIENTTFKGLGNLISLELSRNEIEDVEVGSFLPTPNLTHLGLHDQHHVRSCQLLHSSGYPPLNLPHEAFRHLRFHLTQLDLGYNILNLTDTFEMLRILTNLKKLDLSCIGLEEIPSYLFRNHSSLQNLFLKNNNLKKLSPLTLYGLSGSLIQLYLTNNKLKTLYKCVLENFTHLQTLQLDDNEWICDCHFRWVYDSIKFETVIEKYVQCTTPEVNEGKYVSALSRSDLKCNDDYFHSDCPIWLDLIITTLSQTSLQLTWSVSEKYLLSGYLLEVTNIQNTTSTIYKFQVDNTHYKLTKLEPGTPYQICLLIVISETVKANLEVCKTWIIKGPSSSEERHQEETSSKTTSRSIIFKFFIVVGAVGFVIIVLSITVILKIVSKRNTDITMQLVLTEQCTSGCTTEAAFSKSSGSLDSFDGHFLKYNNNMLSIYPETNLVEQEKLRERCKHLVTTSCENDVQITSSEFLRSDDDICSPNMSETERPLTMSSIIYTEVDTSLTPSSEIEDNNDETINSLLIHTAEPQDTETGCQTPEMYSEINESTMDHDITQKGSKSDVSILNKTESITGEATLTSIPVQLVSSRQKSFNVNKNVPASKKKEKKTKTKVGGLNTWGRNNICKSNEAQTDKGVEDEGKEQYVPLSDSKSLHKEDSGAELTPTNNIRSNHITVRGTPTISQKTKLYLKPTKSKSDELLSTLFLE</sequence>
<dbReference type="Pfam" id="PF13855">
    <property type="entry name" value="LRR_8"/>
    <property type="match status" value="3"/>
</dbReference>
<keyword evidence="9" id="KW-1185">Reference proteome</keyword>
<protein>
    <recommendedName>
        <fullName evidence="7">Fibronectin type-III domain-containing protein</fullName>
    </recommendedName>
</protein>
<dbReference type="CDD" id="cd00063">
    <property type="entry name" value="FN3"/>
    <property type="match status" value="1"/>
</dbReference>
<reference evidence="8 9" key="1">
    <citation type="submission" date="2024-11" db="EMBL/GenBank/DDBJ databases">
        <title>Chromosome-level genome assembly of the freshwater bivalve Anodonta woodiana.</title>
        <authorList>
            <person name="Chen X."/>
        </authorList>
    </citation>
    <scope>NUCLEOTIDE SEQUENCE [LARGE SCALE GENOMIC DNA]</scope>
    <source>
        <strain evidence="8">MN2024</strain>
        <tissue evidence="8">Gills</tissue>
    </source>
</reference>
<feature type="chain" id="PRO_5044838334" description="Fibronectin type-III domain-containing protein" evidence="6">
    <location>
        <begin position="25"/>
        <end position="1026"/>
    </location>
</feature>
<keyword evidence="2 6" id="KW-0732">Signal</keyword>
<organism evidence="8 9">
    <name type="scientific">Sinanodonta woodiana</name>
    <name type="common">Chinese pond mussel</name>
    <name type="synonym">Anodonta woodiana</name>
    <dbReference type="NCBI Taxonomy" id="1069815"/>
    <lineage>
        <taxon>Eukaryota</taxon>
        <taxon>Metazoa</taxon>
        <taxon>Spiralia</taxon>
        <taxon>Lophotrochozoa</taxon>
        <taxon>Mollusca</taxon>
        <taxon>Bivalvia</taxon>
        <taxon>Autobranchia</taxon>
        <taxon>Heteroconchia</taxon>
        <taxon>Palaeoheterodonta</taxon>
        <taxon>Unionida</taxon>
        <taxon>Unionoidea</taxon>
        <taxon>Unionidae</taxon>
        <taxon>Unioninae</taxon>
        <taxon>Sinanodonta</taxon>
    </lineage>
</organism>